<accession>A0AAD7U694</accession>
<dbReference type="SUPFAM" id="SSF53474">
    <property type="entry name" value="alpha/beta-Hydrolases"/>
    <property type="match status" value="1"/>
</dbReference>
<dbReference type="InterPro" id="IPR013094">
    <property type="entry name" value="AB_hydrolase_3"/>
</dbReference>
<keyword evidence="4" id="KW-1185">Reference proteome</keyword>
<evidence type="ECO:0000256" key="1">
    <source>
        <dbReference type="ARBA" id="ARBA00022801"/>
    </source>
</evidence>
<dbReference type="PANTHER" id="PTHR48081">
    <property type="entry name" value="AB HYDROLASE SUPERFAMILY PROTEIN C4A8.06C"/>
    <property type="match status" value="1"/>
</dbReference>
<keyword evidence="1" id="KW-0378">Hydrolase</keyword>
<dbReference type="Proteomes" id="UP001215151">
    <property type="component" value="Unassembled WGS sequence"/>
</dbReference>
<reference evidence="3" key="1">
    <citation type="submission" date="2022-11" db="EMBL/GenBank/DDBJ databases">
        <title>Genome Sequence of Cubamyces cubensis.</title>
        <authorList>
            <person name="Buettner E."/>
        </authorList>
    </citation>
    <scope>NUCLEOTIDE SEQUENCE</scope>
    <source>
        <strain evidence="3">MPL-01</strain>
    </source>
</reference>
<organism evidence="3 4">
    <name type="scientific">Trametes cubensis</name>
    <dbReference type="NCBI Taxonomy" id="1111947"/>
    <lineage>
        <taxon>Eukaryota</taxon>
        <taxon>Fungi</taxon>
        <taxon>Dikarya</taxon>
        <taxon>Basidiomycota</taxon>
        <taxon>Agaricomycotina</taxon>
        <taxon>Agaricomycetes</taxon>
        <taxon>Polyporales</taxon>
        <taxon>Polyporaceae</taxon>
        <taxon>Trametes</taxon>
    </lineage>
</organism>
<dbReference type="InterPro" id="IPR050300">
    <property type="entry name" value="GDXG_lipolytic_enzyme"/>
</dbReference>
<evidence type="ECO:0000313" key="4">
    <source>
        <dbReference type="Proteomes" id="UP001215151"/>
    </source>
</evidence>
<dbReference type="InterPro" id="IPR029058">
    <property type="entry name" value="AB_hydrolase_fold"/>
</dbReference>
<dbReference type="PANTHER" id="PTHR48081:SF8">
    <property type="entry name" value="ALPHA_BETA HYDROLASE FOLD-3 DOMAIN-CONTAINING PROTEIN-RELATED"/>
    <property type="match status" value="1"/>
</dbReference>
<dbReference type="Pfam" id="PF07859">
    <property type="entry name" value="Abhydrolase_3"/>
    <property type="match status" value="1"/>
</dbReference>
<evidence type="ECO:0000313" key="3">
    <source>
        <dbReference type="EMBL" id="KAJ8502095.1"/>
    </source>
</evidence>
<gene>
    <name evidence="3" type="ORF">ONZ51_g145</name>
</gene>
<sequence length="336" mass="37210">MDMDPELSAVLDKLGVSQSAFPVDSIAEARAACEASFTEPHKAFMESSLPPADAYTLTDHTVLVDGGEITVRCLIPIVDDEEERFPVLVNLHGGGWSVGSTEMDDCVLRIRCVKYKLSIVNVEYRLAPEHPFPTPLNDCYDALRWTASNTSLLKADLGKGFIVGGESAGGNMSAVLAHIVRDDPFFEGRRLTGQFLCEPQRDICSCAGAIYPNRLKSKFQSLFELTGEPTLTEWMLTPFYAWYNAPASDPRFSPLLYPSHKGLPRAYIQAMGLDLLRDDALVYAEVLREAGVEVEIDLHPGVPHAFYYCFPFISAAAKVRDGADRGIEWLLRVNRD</sequence>
<name>A0AAD7U694_9APHY</name>
<dbReference type="GO" id="GO:0016787">
    <property type="term" value="F:hydrolase activity"/>
    <property type="evidence" value="ECO:0007669"/>
    <property type="project" value="UniProtKB-KW"/>
</dbReference>
<evidence type="ECO:0000259" key="2">
    <source>
        <dbReference type="Pfam" id="PF07859"/>
    </source>
</evidence>
<comment type="caution">
    <text evidence="3">The sequence shown here is derived from an EMBL/GenBank/DDBJ whole genome shotgun (WGS) entry which is preliminary data.</text>
</comment>
<dbReference type="Gene3D" id="3.40.50.1820">
    <property type="entry name" value="alpha/beta hydrolase"/>
    <property type="match status" value="1"/>
</dbReference>
<feature type="domain" description="Alpha/beta hydrolase fold-3" evidence="2">
    <location>
        <begin position="88"/>
        <end position="307"/>
    </location>
</feature>
<proteinExistence type="predicted"/>
<protein>
    <recommendedName>
        <fullName evidence="2">Alpha/beta hydrolase fold-3 domain-containing protein</fullName>
    </recommendedName>
</protein>
<dbReference type="AlphaFoldDB" id="A0AAD7U694"/>
<dbReference type="EMBL" id="JAPEVG010000002">
    <property type="protein sequence ID" value="KAJ8502095.1"/>
    <property type="molecule type" value="Genomic_DNA"/>
</dbReference>